<organism evidence="2 3">
    <name type="scientific">Thelohanellus kitauei</name>
    <name type="common">Myxosporean</name>
    <dbReference type="NCBI Taxonomy" id="669202"/>
    <lineage>
        <taxon>Eukaryota</taxon>
        <taxon>Metazoa</taxon>
        <taxon>Cnidaria</taxon>
        <taxon>Myxozoa</taxon>
        <taxon>Myxosporea</taxon>
        <taxon>Bivalvulida</taxon>
        <taxon>Platysporina</taxon>
        <taxon>Myxobolidae</taxon>
        <taxon>Thelohanellus</taxon>
    </lineage>
</organism>
<reference evidence="2 3" key="1">
    <citation type="journal article" date="2014" name="Genome Biol. Evol.">
        <title>The genome of the myxosporean Thelohanellus kitauei shows adaptations to nutrient acquisition within its fish host.</title>
        <authorList>
            <person name="Yang Y."/>
            <person name="Xiong J."/>
            <person name="Zhou Z."/>
            <person name="Huo F."/>
            <person name="Miao W."/>
            <person name="Ran C."/>
            <person name="Liu Y."/>
            <person name="Zhang J."/>
            <person name="Feng J."/>
            <person name="Wang M."/>
            <person name="Wang M."/>
            <person name="Wang L."/>
            <person name="Yao B."/>
        </authorList>
    </citation>
    <scope>NUCLEOTIDE SEQUENCE [LARGE SCALE GENOMIC DNA]</scope>
    <source>
        <strain evidence="2">Wuqing</strain>
    </source>
</reference>
<dbReference type="CDD" id="cd12432">
    <property type="entry name" value="RRM_ACINU"/>
    <property type="match status" value="1"/>
</dbReference>
<comment type="caution">
    <text evidence="2">The sequence shown here is derived from an EMBL/GenBank/DDBJ whole genome shotgun (WGS) entry which is preliminary data.</text>
</comment>
<evidence type="ECO:0000313" key="3">
    <source>
        <dbReference type="Proteomes" id="UP000031668"/>
    </source>
</evidence>
<dbReference type="InterPro" id="IPR035979">
    <property type="entry name" value="RBD_domain_sf"/>
</dbReference>
<dbReference type="OrthoDB" id="5348404at2759"/>
<dbReference type="Proteomes" id="UP000031668">
    <property type="component" value="Unassembled WGS sequence"/>
</dbReference>
<dbReference type="EMBL" id="JWZT01002592">
    <property type="protein sequence ID" value="KII69110.1"/>
    <property type="molecule type" value="Genomic_DNA"/>
</dbReference>
<dbReference type="AlphaFoldDB" id="A0A0C2MY96"/>
<proteinExistence type="predicted"/>
<dbReference type="GO" id="GO:0008380">
    <property type="term" value="P:RNA splicing"/>
    <property type="evidence" value="ECO:0007669"/>
    <property type="project" value="TreeGrafter"/>
</dbReference>
<feature type="compositionally biased region" description="Basic residues" evidence="1">
    <location>
        <begin position="11"/>
        <end position="28"/>
    </location>
</feature>
<dbReference type="GO" id="GO:0061574">
    <property type="term" value="C:ASAP complex"/>
    <property type="evidence" value="ECO:0007669"/>
    <property type="project" value="TreeGrafter"/>
</dbReference>
<accession>A0A0C2MY96</accession>
<sequence length="271" mass="30669">MPRKPAEKSKVSKKTATPKKRGRPRKAKKDQEDSASEEQFTADKQAVEEVEMEQSPTVERSREKTPQKVDEPKLDAQNLTSEDHDTLKCSEKQRIVGPVEETVASTAPPNLYVHVSNLVRPFTIGDLQEFLSEGEGLDTDHFWIDSIKSHCYVKYKSIESAAKVVERCNGVQWPDHNPKRLVVDFADIERMHIDTSGKLGPSSPSGSEKNIRSAPKILIEDCELNPKSLGMDELFKRTTNDPRIYWINKKADDSPIQDCRKGEESERPVVQ</sequence>
<keyword evidence="3" id="KW-1185">Reference proteome</keyword>
<dbReference type="InterPro" id="IPR052793">
    <property type="entry name" value="EJC-associated_protein"/>
</dbReference>
<dbReference type="GO" id="GO:0003723">
    <property type="term" value="F:RNA binding"/>
    <property type="evidence" value="ECO:0007669"/>
    <property type="project" value="TreeGrafter"/>
</dbReference>
<feature type="compositionally biased region" description="Basic and acidic residues" evidence="1">
    <location>
        <begin position="1"/>
        <end position="10"/>
    </location>
</feature>
<feature type="compositionally biased region" description="Basic and acidic residues" evidence="1">
    <location>
        <begin position="59"/>
        <end position="74"/>
    </location>
</feature>
<evidence type="ECO:0000256" key="1">
    <source>
        <dbReference type="SAM" id="MobiDB-lite"/>
    </source>
</evidence>
<name>A0A0C2MY96_THEKT</name>
<dbReference type="InterPro" id="IPR012677">
    <property type="entry name" value="Nucleotide-bd_a/b_plait_sf"/>
</dbReference>
<dbReference type="SUPFAM" id="SSF54928">
    <property type="entry name" value="RNA-binding domain, RBD"/>
    <property type="match status" value="1"/>
</dbReference>
<dbReference type="PANTHER" id="PTHR46589">
    <property type="entry name" value="APOPTOTIC CHROMATIN CONDENSATION INDUCER IN THE NUCLEUS"/>
    <property type="match status" value="1"/>
</dbReference>
<dbReference type="InterPro" id="IPR034257">
    <property type="entry name" value="Acinus_RRM"/>
</dbReference>
<dbReference type="PANTHER" id="PTHR46589:SF1">
    <property type="entry name" value="APOPTOTIC CHROMATIN CONDENSATION INDUCER IN THE NUCLEUS"/>
    <property type="match status" value="1"/>
</dbReference>
<dbReference type="Gene3D" id="3.30.70.330">
    <property type="match status" value="1"/>
</dbReference>
<protein>
    <submittedName>
        <fullName evidence="2">Apoptotic chromatin condensation inducer in the nucleus</fullName>
    </submittedName>
</protein>
<feature type="region of interest" description="Disordered" evidence="1">
    <location>
        <begin position="1"/>
        <end position="88"/>
    </location>
</feature>
<gene>
    <name evidence="2" type="ORF">RF11_04225</name>
</gene>
<dbReference type="GO" id="GO:0071011">
    <property type="term" value="C:precatalytic spliceosome"/>
    <property type="evidence" value="ECO:0007669"/>
    <property type="project" value="TreeGrafter"/>
</dbReference>
<evidence type="ECO:0000313" key="2">
    <source>
        <dbReference type="EMBL" id="KII69110.1"/>
    </source>
</evidence>